<comment type="subcellular location">
    <subcellularLocation>
        <location evidence="1">Membrane</location>
        <topology evidence="1">Multi-pass membrane protein</topology>
    </subcellularLocation>
</comment>
<proteinExistence type="inferred from homology"/>
<evidence type="ECO:0000313" key="6">
    <source>
        <dbReference type="EMBL" id="MDE45599.1"/>
    </source>
</evidence>
<dbReference type="AlphaFoldDB" id="A0A6G1S5G0"/>
<dbReference type="EMBL" id="GGYP01000828">
    <property type="protein sequence ID" value="MDE45599.1"/>
    <property type="molecule type" value="Transcribed_RNA"/>
</dbReference>
<sequence length="241" mass="27259">MKTMYQDTENQHDAIISSANLFESKQIRQSFIKKVYSLLLLNLLITLCIVAVFTLHQPTHDWAKANRWLHTTFFLISFVILIVITCAGELRRKHPHNLIALFSFTVAESLMLSAVTVLFDTKVVLMAGAMTAVICLALTLFSFQTKIDFTVFSGIMLIVLIVATLTMFIFFIYPSKLFVLIMSSIMAIICGIFLVIDTQMIIGGTHKVQISPEEYVFAALNLYLDIINMFLYILMIVSHDG</sequence>
<accession>A0A6G1S5G0</accession>
<feature type="transmembrane region" description="Helical" evidence="5">
    <location>
        <begin position="98"/>
        <end position="119"/>
    </location>
</feature>
<keyword evidence="4 5" id="KW-0472">Membrane</keyword>
<organism evidence="6">
    <name type="scientific">Aceria tosichella</name>
    <name type="common">wheat curl mite</name>
    <dbReference type="NCBI Taxonomy" id="561515"/>
    <lineage>
        <taxon>Eukaryota</taxon>
        <taxon>Metazoa</taxon>
        <taxon>Ecdysozoa</taxon>
        <taxon>Arthropoda</taxon>
        <taxon>Chelicerata</taxon>
        <taxon>Arachnida</taxon>
        <taxon>Acari</taxon>
        <taxon>Acariformes</taxon>
        <taxon>Trombidiformes</taxon>
        <taxon>Prostigmata</taxon>
        <taxon>Eupodina</taxon>
        <taxon>Eriophyoidea</taxon>
        <taxon>Eriophyidae</taxon>
        <taxon>Eriophyinae</taxon>
        <taxon>Aceriini</taxon>
        <taxon>Aceria</taxon>
    </lineage>
</organism>
<gene>
    <name evidence="6" type="primary">GRINA_1</name>
    <name evidence="6" type="ORF">g.20416</name>
</gene>
<dbReference type="PANTHER" id="PTHR23291:SF47">
    <property type="entry name" value="TRANSMEMBRANE BAX INHIBITOR MOTIF CONTAINING 7"/>
    <property type="match status" value="1"/>
</dbReference>
<evidence type="ECO:0000256" key="3">
    <source>
        <dbReference type="ARBA" id="ARBA00022989"/>
    </source>
</evidence>
<dbReference type="PANTHER" id="PTHR23291">
    <property type="entry name" value="BAX INHIBITOR-RELATED"/>
    <property type="match status" value="1"/>
</dbReference>
<evidence type="ECO:0000256" key="1">
    <source>
        <dbReference type="ARBA" id="ARBA00004141"/>
    </source>
</evidence>
<dbReference type="Pfam" id="PF01027">
    <property type="entry name" value="Bax1-I"/>
    <property type="match status" value="1"/>
</dbReference>
<evidence type="ECO:0000256" key="4">
    <source>
        <dbReference type="ARBA" id="ARBA00023136"/>
    </source>
</evidence>
<feature type="transmembrane region" description="Helical" evidence="5">
    <location>
        <begin position="68"/>
        <end position="86"/>
    </location>
</feature>
<comment type="similarity">
    <text evidence="5">Belongs to the BI1 family.</text>
</comment>
<evidence type="ECO:0000256" key="5">
    <source>
        <dbReference type="RuleBase" id="RU004379"/>
    </source>
</evidence>
<feature type="transmembrane region" description="Helical" evidence="5">
    <location>
        <begin position="125"/>
        <end position="143"/>
    </location>
</feature>
<dbReference type="InterPro" id="IPR006214">
    <property type="entry name" value="Bax_inhibitor_1-related"/>
</dbReference>
<feature type="transmembrane region" description="Helical" evidence="5">
    <location>
        <begin position="150"/>
        <end position="171"/>
    </location>
</feature>
<protein>
    <submittedName>
        <fullName evidence="6">Protein lifeguard 1</fullName>
    </submittedName>
</protein>
<feature type="transmembrane region" description="Helical" evidence="5">
    <location>
        <begin position="177"/>
        <end position="196"/>
    </location>
</feature>
<feature type="transmembrane region" description="Helical" evidence="5">
    <location>
        <begin position="35"/>
        <end position="56"/>
    </location>
</feature>
<keyword evidence="3 5" id="KW-1133">Transmembrane helix</keyword>
<reference evidence="6" key="1">
    <citation type="submission" date="2018-10" db="EMBL/GenBank/DDBJ databases">
        <title>Transcriptome assembly of Aceria tosichella (Wheat curl mite) Type 2.</title>
        <authorList>
            <person name="Scully E.D."/>
            <person name="Geib S.M."/>
            <person name="Palmer N.A."/>
            <person name="Gupta A.K."/>
            <person name="Sarath G."/>
            <person name="Tatineni S."/>
        </authorList>
    </citation>
    <scope>NUCLEOTIDE SEQUENCE</scope>
    <source>
        <strain evidence="6">LincolnNE</strain>
    </source>
</reference>
<name>A0A6G1S5G0_9ACAR</name>
<evidence type="ECO:0000256" key="2">
    <source>
        <dbReference type="ARBA" id="ARBA00022692"/>
    </source>
</evidence>
<keyword evidence="2 5" id="KW-0812">Transmembrane</keyword>
<feature type="transmembrane region" description="Helical" evidence="5">
    <location>
        <begin position="216"/>
        <end position="237"/>
    </location>
</feature>
<dbReference type="GO" id="GO:0016020">
    <property type="term" value="C:membrane"/>
    <property type="evidence" value="ECO:0007669"/>
    <property type="project" value="UniProtKB-SubCell"/>
</dbReference>